<feature type="region of interest" description="Disordered" evidence="1">
    <location>
        <begin position="221"/>
        <end position="272"/>
    </location>
</feature>
<dbReference type="SUPFAM" id="SSF46689">
    <property type="entry name" value="Homeodomain-like"/>
    <property type="match status" value="1"/>
</dbReference>
<name>A0A9P4SEF3_9PEZI</name>
<dbReference type="Proteomes" id="UP000799429">
    <property type="component" value="Unassembled WGS sequence"/>
</dbReference>
<sequence>MAARRYTGTEDATIVNLKEVGNLSWSEIAGRLPGRSAGSLQVRYSRHLAPGRASRPPPSLASLAPLVPLAPPPPPPTAPAAASTSAAVPPPPSTTDPPPHPAVRPRRRAQPRPQVASSLDWPLKVERLVLPKPGDSSYGCRVSLTGKTHIVSPWSLGPKHPSIRPIPADIRARMAAFAANAERWKPASPAPHGVAKSWILVDGAPARIDVQASLPGVGVPITDPTTRLRSTAARRSGRDRKTSLRLDPSRDTGVTQSKVKKNRRKEKLTLQT</sequence>
<proteinExistence type="predicted"/>
<dbReference type="InterPro" id="IPR001005">
    <property type="entry name" value="SANT/Myb"/>
</dbReference>
<protein>
    <recommendedName>
        <fullName evidence="2">Myb-like domain-containing protein</fullName>
    </recommendedName>
</protein>
<dbReference type="OrthoDB" id="2143914at2759"/>
<dbReference type="EMBL" id="MU006093">
    <property type="protein sequence ID" value="KAF2840108.1"/>
    <property type="molecule type" value="Genomic_DNA"/>
</dbReference>
<evidence type="ECO:0000313" key="4">
    <source>
        <dbReference type="Proteomes" id="UP000799429"/>
    </source>
</evidence>
<dbReference type="AlphaFoldDB" id="A0A9P4SEF3"/>
<comment type="caution">
    <text evidence="3">The sequence shown here is derived from an EMBL/GenBank/DDBJ whole genome shotgun (WGS) entry which is preliminary data.</text>
</comment>
<feature type="compositionally biased region" description="Low complexity" evidence="1">
    <location>
        <begin position="225"/>
        <end position="234"/>
    </location>
</feature>
<evidence type="ECO:0000256" key="1">
    <source>
        <dbReference type="SAM" id="MobiDB-lite"/>
    </source>
</evidence>
<feature type="domain" description="Myb-like" evidence="2">
    <location>
        <begin position="1"/>
        <end position="48"/>
    </location>
</feature>
<feature type="compositionally biased region" description="Low complexity" evidence="1">
    <location>
        <begin position="50"/>
        <end position="67"/>
    </location>
</feature>
<reference evidence="3" key="1">
    <citation type="journal article" date="2020" name="Stud. Mycol.">
        <title>101 Dothideomycetes genomes: a test case for predicting lifestyles and emergence of pathogens.</title>
        <authorList>
            <person name="Haridas S."/>
            <person name="Albert R."/>
            <person name="Binder M."/>
            <person name="Bloem J."/>
            <person name="Labutti K."/>
            <person name="Salamov A."/>
            <person name="Andreopoulos B."/>
            <person name="Baker S."/>
            <person name="Barry K."/>
            <person name="Bills G."/>
            <person name="Bluhm B."/>
            <person name="Cannon C."/>
            <person name="Castanera R."/>
            <person name="Culley D."/>
            <person name="Daum C."/>
            <person name="Ezra D."/>
            <person name="Gonzalez J."/>
            <person name="Henrissat B."/>
            <person name="Kuo A."/>
            <person name="Liang C."/>
            <person name="Lipzen A."/>
            <person name="Lutzoni F."/>
            <person name="Magnuson J."/>
            <person name="Mondo S."/>
            <person name="Nolan M."/>
            <person name="Ohm R."/>
            <person name="Pangilinan J."/>
            <person name="Park H.-J."/>
            <person name="Ramirez L."/>
            <person name="Alfaro M."/>
            <person name="Sun H."/>
            <person name="Tritt A."/>
            <person name="Yoshinaga Y."/>
            <person name="Zwiers L.-H."/>
            <person name="Turgeon B."/>
            <person name="Goodwin S."/>
            <person name="Spatafora J."/>
            <person name="Crous P."/>
            <person name="Grigoriev I."/>
        </authorList>
    </citation>
    <scope>NUCLEOTIDE SEQUENCE</scope>
    <source>
        <strain evidence="3">CBS 101060</strain>
    </source>
</reference>
<feature type="compositionally biased region" description="Pro residues" evidence="1">
    <location>
        <begin position="68"/>
        <end position="78"/>
    </location>
</feature>
<evidence type="ECO:0000259" key="2">
    <source>
        <dbReference type="PROSITE" id="PS50090"/>
    </source>
</evidence>
<evidence type="ECO:0000313" key="3">
    <source>
        <dbReference type="EMBL" id="KAF2840108.1"/>
    </source>
</evidence>
<gene>
    <name evidence="3" type="ORF">M501DRAFT_1030367</name>
</gene>
<dbReference type="CDD" id="cd00167">
    <property type="entry name" value="SANT"/>
    <property type="match status" value="1"/>
</dbReference>
<organism evidence="3 4">
    <name type="scientific">Patellaria atrata CBS 101060</name>
    <dbReference type="NCBI Taxonomy" id="1346257"/>
    <lineage>
        <taxon>Eukaryota</taxon>
        <taxon>Fungi</taxon>
        <taxon>Dikarya</taxon>
        <taxon>Ascomycota</taxon>
        <taxon>Pezizomycotina</taxon>
        <taxon>Dothideomycetes</taxon>
        <taxon>Dothideomycetes incertae sedis</taxon>
        <taxon>Patellariales</taxon>
        <taxon>Patellariaceae</taxon>
        <taxon>Patellaria</taxon>
    </lineage>
</organism>
<dbReference type="InterPro" id="IPR009057">
    <property type="entry name" value="Homeodomain-like_sf"/>
</dbReference>
<feature type="compositionally biased region" description="Pro residues" evidence="1">
    <location>
        <begin position="88"/>
        <end position="102"/>
    </location>
</feature>
<feature type="region of interest" description="Disordered" evidence="1">
    <location>
        <begin position="49"/>
        <end position="118"/>
    </location>
</feature>
<feature type="compositionally biased region" description="Basic and acidic residues" evidence="1">
    <location>
        <begin position="239"/>
        <end position="250"/>
    </location>
</feature>
<accession>A0A9P4SEF3</accession>
<dbReference type="Gene3D" id="1.10.10.60">
    <property type="entry name" value="Homeodomain-like"/>
    <property type="match status" value="1"/>
</dbReference>
<keyword evidence="4" id="KW-1185">Reference proteome</keyword>
<dbReference type="PROSITE" id="PS50090">
    <property type="entry name" value="MYB_LIKE"/>
    <property type="match status" value="1"/>
</dbReference>